<dbReference type="PANTHER" id="PTHR48047">
    <property type="entry name" value="GLYCOSYLTRANSFERASE"/>
    <property type="match status" value="1"/>
</dbReference>
<dbReference type="Gene3D" id="3.40.50.2000">
    <property type="entry name" value="Glycogen Phosphorylase B"/>
    <property type="match status" value="2"/>
</dbReference>
<dbReference type="GeneID" id="120253329"/>
<dbReference type="PANTHER" id="PTHR48047:SF107">
    <property type="entry name" value="UDP-GLYCOSYLTRANSFERASE 92A1-LIKE"/>
    <property type="match status" value="1"/>
</dbReference>
<gene>
    <name evidence="3" type="primary">LOC120253329</name>
</gene>
<reference evidence="3" key="1">
    <citation type="submission" date="2025-08" db="UniProtKB">
        <authorList>
            <consortium name="RefSeq"/>
        </authorList>
    </citation>
    <scope>IDENTIFICATION</scope>
</reference>
<organism evidence="2 3">
    <name type="scientific">Dioscorea cayennensis subsp. rotundata</name>
    <name type="common">White Guinea yam</name>
    <name type="synonym">Dioscorea rotundata</name>
    <dbReference type="NCBI Taxonomy" id="55577"/>
    <lineage>
        <taxon>Eukaryota</taxon>
        <taxon>Viridiplantae</taxon>
        <taxon>Streptophyta</taxon>
        <taxon>Embryophyta</taxon>
        <taxon>Tracheophyta</taxon>
        <taxon>Spermatophyta</taxon>
        <taxon>Magnoliopsida</taxon>
        <taxon>Liliopsida</taxon>
        <taxon>Dioscoreales</taxon>
        <taxon>Dioscoreaceae</taxon>
        <taxon>Dioscorea</taxon>
    </lineage>
</organism>
<proteinExistence type="inferred from homology"/>
<dbReference type="SUPFAM" id="SSF53756">
    <property type="entry name" value="UDP-Glycosyltransferase/glycogen phosphorylase"/>
    <property type="match status" value="1"/>
</dbReference>
<evidence type="ECO:0000313" key="3">
    <source>
        <dbReference type="RefSeq" id="XP_039117600.1"/>
    </source>
</evidence>
<accession>A0AB40AR90</accession>
<sequence>MIKDDHCPVCIIADLFYGWTVNTAKIHNIFHATYMPTGAIGSAFLFSMMKHLPHTKTEAMEFNLPGFPSSFRLHRTQLPGPLRSDDGSDEVSIFFRKKIELSSLSDAFLCNTVKEVETLGLQALRWNAGDVPVLGEEFESCVQWLGSRSPCSVIYILFGSENNISASQMMALIQNLKEKRVAADALASDKSSVNGFSLSRFCAVKSLSESVK</sequence>
<protein>
    <submittedName>
        <fullName evidence="3">Crocetin glucosyltransferase 3-like</fullName>
    </submittedName>
</protein>
<keyword evidence="2" id="KW-1185">Reference proteome</keyword>
<dbReference type="GO" id="GO:0035251">
    <property type="term" value="F:UDP-glucosyltransferase activity"/>
    <property type="evidence" value="ECO:0007669"/>
    <property type="project" value="TreeGrafter"/>
</dbReference>
<dbReference type="Proteomes" id="UP001515500">
    <property type="component" value="Unplaced"/>
</dbReference>
<evidence type="ECO:0000256" key="1">
    <source>
        <dbReference type="ARBA" id="ARBA00009995"/>
    </source>
</evidence>
<dbReference type="AlphaFoldDB" id="A0AB40AR90"/>
<dbReference type="RefSeq" id="XP_039117600.1">
    <property type="nucleotide sequence ID" value="XM_039261666.1"/>
</dbReference>
<evidence type="ECO:0000313" key="2">
    <source>
        <dbReference type="Proteomes" id="UP001515500"/>
    </source>
</evidence>
<comment type="similarity">
    <text evidence="1">Belongs to the UDP-glycosyltransferase family.</text>
</comment>
<name>A0AB40AR90_DIOCR</name>